<keyword evidence="4" id="KW-0418">Kinase</keyword>
<dbReference type="PROSITE" id="PS00107">
    <property type="entry name" value="PROTEIN_KINASE_ATP"/>
    <property type="match status" value="1"/>
</dbReference>
<feature type="domain" description="Protein kinase" evidence="9">
    <location>
        <begin position="20"/>
        <end position="292"/>
    </location>
</feature>
<accession>A0AAW0FY58</accession>
<dbReference type="InterPro" id="IPR045269">
    <property type="entry name" value="Atg1-like"/>
</dbReference>
<keyword evidence="2" id="KW-0808">Transferase</keyword>
<evidence type="ECO:0000256" key="2">
    <source>
        <dbReference type="ARBA" id="ARBA00022679"/>
    </source>
</evidence>
<keyword evidence="11" id="KW-1185">Reference proteome</keyword>
<dbReference type="GO" id="GO:0005776">
    <property type="term" value="C:autophagosome"/>
    <property type="evidence" value="ECO:0007669"/>
    <property type="project" value="TreeGrafter"/>
</dbReference>
<comment type="similarity">
    <text evidence="7">Belongs to the protein kinase superfamily.</text>
</comment>
<protein>
    <recommendedName>
        <fullName evidence="1">non-specific serine/threonine protein kinase</fullName>
        <ecNumber evidence="1">2.7.11.1</ecNumber>
    </recommendedName>
</protein>
<dbReference type="PANTHER" id="PTHR24348:SF22">
    <property type="entry name" value="NON-SPECIFIC SERINE_THREONINE PROTEIN KINASE"/>
    <property type="match status" value="1"/>
</dbReference>
<dbReference type="InterPro" id="IPR011009">
    <property type="entry name" value="Kinase-like_dom_sf"/>
</dbReference>
<dbReference type="EC" id="2.7.11.1" evidence="1"/>
<evidence type="ECO:0000256" key="8">
    <source>
        <dbReference type="SAM" id="MobiDB-lite"/>
    </source>
</evidence>
<dbReference type="AlphaFoldDB" id="A0AAW0FY58"/>
<evidence type="ECO:0000256" key="7">
    <source>
        <dbReference type="RuleBase" id="RU000304"/>
    </source>
</evidence>
<dbReference type="SMART" id="SM00220">
    <property type="entry name" value="S_TKc"/>
    <property type="match status" value="1"/>
</dbReference>
<reference evidence="10 11" key="1">
    <citation type="submission" date="2022-09" db="EMBL/GenBank/DDBJ databases">
        <authorList>
            <person name="Palmer J.M."/>
        </authorList>
    </citation>
    <scope>NUCLEOTIDE SEQUENCE [LARGE SCALE GENOMIC DNA]</scope>
    <source>
        <strain evidence="10 11">DSM 7382</strain>
    </source>
</reference>
<evidence type="ECO:0000256" key="1">
    <source>
        <dbReference type="ARBA" id="ARBA00012513"/>
    </source>
</evidence>
<feature type="compositionally biased region" description="Polar residues" evidence="8">
    <location>
        <begin position="388"/>
        <end position="403"/>
    </location>
</feature>
<comment type="caution">
    <text evidence="10">The sequence shown here is derived from an EMBL/GenBank/DDBJ whole genome shotgun (WGS) entry which is preliminary data.</text>
</comment>
<dbReference type="EMBL" id="JASBNA010000032">
    <property type="protein sequence ID" value="KAK7683124.1"/>
    <property type="molecule type" value="Genomic_DNA"/>
</dbReference>
<dbReference type="GO" id="GO:0000045">
    <property type="term" value="P:autophagosome assembly"/>
    <property type="evidence" value="ECO:0007669"/>
    <property type="project" value="TreeGrafter"/>
</dbReference>
<dbReference type="GO" id="GO:0005829">
    <property type="term" value="C:cytosol"/>
    <property type="evidence" value="ECO:0007669"/>
    <property type="project" value="TreeGrafter"/>
</dbReference>
<dbReference type="InterPro" id="IPR017441">
    <property type="entry name" value="Protein_kinase_ATP_BS"/>
</dbReference>
<dbReference type="GO" id="GO:0005524">
    <property type="term" value="F:ATP binding"/>
    <property type="evidence" value="ECO:0007669"/>
    <property type="project" value="UniProtKB-UniRule"/>
</dbReference>
<feature type="compositionally biased region" description="Basic and acidic residues" evidence="8">
    <location>
        <begin position="343"/>
        <end position="359"/>
    </location>
</feature>
<evidence type="ECO:0000259" key="9">
    <source>
        <dbReference type="PROSITE" id="PS50011"/>
    </source>
</evidence>
<dbReference type="GO" id="GO:0010506">
    <property type="term" value="P:regulation of autophagy"/>
    <property type="evidence" value="ECO:0007669"/>
    <property type="project" value="InterPro"/>
</dbReference>
<dbReference type="SUPFAM" id="SSF56112">
    <property type="entry name" value="Protein kinase-like (PK-like)"/>
    <property type="match status" value="1"/>
</dbReference>
<keyword evidence="7" id="KW-0723">Serine/threonine-protein kinase</keyword>
<evidence type="ECO:0000313" key="11">
    <source>
        <dbReference type="Proteomes" id="UP001385951"/>
    </source>
</evidence>
<evidence type="ECO:0000256" key="3">
    <source>
        <dbReference type="ARBA" id="ARBA00022741"/>
    </source>
</evidence>
<evidence type="ECO:0000313" key="10">
    <source>
        <dbReference type="EMBL" id="KAK7683124.1"/>
    </source>
</evidence>
<evidence type="ECO:0000256" key="4">
    <source>
        <dbReference type="ARBA" id="ARBA00022777"/>
    </source>
</evidence>
<dbReference type="Pfam" id="PF00069">
    <property type="entry name" value="Pkinase"/>
    <property type="match status" value="1"/>
</dbReference>
<dbReference type="Proteomes" id="UP001385951">
    <property type="component" value="Unassembled WGS sequence"/>
</dbReference>
<organism evidence="10 11">
    <name type="scientific">Cerrena zonata</name>
    <dbReference type="NCBI Taxonomy" id="2478898"/>
    <lineage>
        <taxon>Eukaryota</taxon>
        <taxon>Fungi</taxon>
        <taxon>Dikarya</taxon>
        <taxon>Basidiomycota</taxon>
        <taxon>Agaricomycotina</taxon>
        <taxon>Agaricomycetes</taxon>
        <taxon>Polyporales</taxon>
        <taxon>Cerrenaceae</taxon>
        <taxon>Cerrena</taxon>
    </lineage>
</organism>
<proteinExistence type="inferred from homology"/>
<feature type="region of interest" description="Disordered" evidence="8">
    <location>
        <begin position="343"/>
        <end position="403"/>
    </location>
</feature>
<gene>
    <name evidence="10" type="ORF">QCA50_013797</name>
</gene>
<feature type="binding site" evidence="6">
    <location>
        <position position="56"/>
    </location>
    <ligand>
        <name>ATP</name>
        <dbReference type="ChEBI" id="CHEBI:30616"/>
    </ligand>
</feature>
<dbReference type="GO" id="GO:0004674">
    <property type="term" value="F:protein serine/threonine kinase activity"/>
    <property type="evidence" value="ECO:0007669"/>
    <property type="project" value="UniProtKB-KW"/>
</dbReference>
<dbReference type="InterPro" id="IPR008271">
    <property type="entry name" value="Ser/Thr_kinase_AS"/>
</dbReference>
<keyword evidence="5 6" id="KW-0067">ATP-binding</keyword>
<evidence type="ECO:0000256" key="5">
    <source>
        <dbReference type="ARBA" id="ARBA00022840"/>
    </source>
</evidence>
<dbReference type="Gene3D" id="1.10.510.10">
    <property type="entry name" value="Transferase(Phosphotransferase) domain 1"/>
    <property type="match status" value="1"/>
</dbReference>
<name>A0AAW0FY58_9APHY</name>
<sequence length="450" mass="50697">MSARVPSIDFTGRVLDHGRYQCIQKLGSGTYGVVYRAIDYKTNPSKQLYASEVAIKILRKTGTTEREQDNIKRERMLHRVMSEHPNIVTMRHDFDDENHIYIVLDYCPGGDLFSKIRDEGVFWRNDALIKKIFIQIIDSVEACHVQGIYHRDLKPENILCSADGTQVFLSDFGLATQQRVSNTFGCGSSFYMSPECIGEETDGIPYAPKYSDVWALGVILLNMVTGRAPWERAITTDDCFHDYLIDKNFLRQMLPISRQLSYVMRKVFELDPSERLTLRELRNAVHAMKSFFMDEQDIAIAPRGCQIAVKEMVAHVAAINRNKCLDKVVENFDKLHIKEEAVRRAAPLHKEPSSRRKDTPISTPDGSPTSSHAACPIVGDDETETESGSDLSSGLVTPTNYPNESLLEVPDITESLGLDWISTIAAKLRKAIEPVRGPLRVVNQTKTISA</sequence>
<dbReference type="PANTHER" id="PTHR24348">
    <property type="entry name" value="SERINE/THREONINE-PROTEIN KINASE UNC-51-RELATED"/>
    <property type="match status" value="1"/>
</dbReference>
<evidence type="ECO:0000256" key="6">
    <source>
        <dbReference type="PROSITE-ProRule" id="PRU10141"/>
    </source>
</evidence>
<dbReference type="GO" id="GO:0000407">
    <property type="term" value="C:phagophore assembly site"/>
    <property type="evidence" value="ECO:0007669"/>
    <property type="project" value="TreeGrafter"/>
</dbReference>
<feature type="compositionally biased region" description="Polar residues" evidence="8">
    <location>
        <begin position="360"/>
        <end position="372"/>
    </location>
</feature>
<dbReference type="GO" id="GO:0016020">
    <property type="term" value="C:membrane"/>
    <property type="evidence" value="ECO:0007669"/>
    <property type="project" value="TreeGrafter"/>
</dbReference>
<dbReference type="PROSITE" id="PS00108">
    <property type="entry name" value="PROTEIN_KINASE_ST"/>
    <property type="match status" value="1"/>
</dbReference>
<dbReference type="InterPro" id="IPR000719">
    <property type="entry name" value="Prot_kinase_dom"/>
</dbReference>
<keyword evidence="3 6" id="KW-0547">Nucleotide-binding</keyword>
<dbReference type="PROSITE" id="PS50011">
    <property type="entry name" value="PROTEIN_KINASE_DOM"/>
    <property type="match status" value="1"/>
</dbReference>